<organism evidence="7 8">
    <name type="scientific">Saccharopolyspora elongata</name>
    <dbReference type="NCBI Taxonomy" id="2530387"/>
    <lineage>
        <taxon>Bacteria</taxon>
        <taxon>Bacillati</taxon>
        <taxon>Actinomycetota</taxon>
        <taxon>Actinomycetes</taxon>
        <taxon>Pseudonocardiales</taxon>
        <taxon>Pseudonocardiaceae</taxon>
        <taxon>Saccharopolyspora</taxon>
    </lineage>
</organism>
<dbReference type="RefSeq" id="WP_132486190.1">
    <property type="nucleotide sequence ID" value="NZ_SMKW01000020.1"/>
</dbReference>
<dbReference type="Proteomes" id="UP000294947">
    <property type="component" value="Unassembled WGS sequence"/>
</dbReference>
<dbReference type="InterPro" id="IPR036390">
    <property type="entry name" value="WH_DNA-bd_sf"/>
</dbReference>
<dbReference type="SUPFAM" id="SSF46785">
    <property type="entry name" value="Winged helix' DNA-binding domain"/>
    <property type="match status" value="1"/>
</dbReference>
<dbReference type="GO" id="GO:0032259">
    <property type="term" value="P:methylation"/>
    <property type="evidence" value="ECO:0007669"/>
    <property type="project" value="UniProtKB-KW"/>
</dbReference>
<dbReference type="PIRSF" id="PIRSF005739">
    <property type="entry name" value="O-mtase"/>
    <property type="match status" value="1"/>
</dbReference>
<comment type="caution">
    <text evidence="7">The sequence shown here is derived from an EMBL/GenBank/DDBJ whole genome shotgun (WGS) entry which is preliminary data.</text>
</comment>
<evidence type="ECO:0000256" key="4">
    <source>
        <dbReference type="PIRSR" id="PIRSR005739-1"/>
    </source>
</evidence>
<keyword evidence="2 7" id="KW-0808">Transferase</keyword>
<keyword evidence="1 7" id="KW-0489">Methyltransferase</keyword>
<dbReference type="Gene3D" id="1.10.287.1350">
    <property type="match status" value="1"/>
</dbReference>
<evidence type="ECO:0000256" key="2">
    <source>
        <dbReference type="ARBA" id="ARBA00022679"/>
    </source>
</evidence>
<sequence>MVQPTAERSIMALADLATPMAIRVGATLSLVEHAGGEGATAEQLAARTGTATQAMRCLLDHLVTIGAFDLDADSARYRPTSLGAQMGEDAPEGVKPLLDITCAGGRGELAFVDLLETVTTGAPAYPHRYGRDFWADLDAEPKLRRTFDAQMNWRFREQAPQIATRFDWSRFPDIVDVGGGDGALLIEILHAHPGVRGRILDLAPTATAATERFAALGLGDRASAVSGSFFDPLPAGADAYLLSDILHDWDDEHARRILTECRRAATPNGTVVVIEPVRGHGVGTAMDLFMLMCFGGRERTVDELTELAAGCGLLLHSSVPVTEGRMALELGVAPDLADEPPQVR</sequence>
<dbReference type="InterPro" id="IPR029063">
    <property type="entry name" value="SAM-dependent_MTases_sf"/>
</dbReference>
<dbReference type="SUPFAM" id="SSF53335">
    <property type="entry name" value="S-adenosyl-L-methionine-dependent methyltransferases"/>
    <property type="match status" value="1"/>
</dbReference>
<dbReference type="PANTHER" id="PTHR43712:SF2">
    <property type="entry name" value="O-METHYLTRANSFERASE CICE"/>
    <property type="match status" value="1"/>
</dbReference>
<feature type="active site" description="Proton acceptor" evidence="4">
    <location>
        <position position="247"/>
    </location>
</feature>
<protein>
    <submittedName>
        <fullName evidence="7">Methyltransferase</fullName>
    </submittedName>
</protein>
<dbReference type="Gene3D" id="3.40.50.150">
    <property type="entry name" value="Vaccinia Virus protein VP39"/>
    <property type="match status" value="1"/>
</dbReference>
<dbReference type="GO" id="GO:0046983">
    <property type="term" value="F:protein dimerization activity"/>
    <property type="evidence" value="ECO:0007669"/>
    <property type="project" value="InterPro"/>
</dbReference>
<keyword evidence="3" id="KW-0949">S-adenosyl-L-methionine</keyword>
<dbReference type="Pfam" id="PF08100">
    <property type="entry name" value="Dimerisation"/>
    <property type="match status" value="1"/>
</dbReference>
<keyword evidence="8" id="KW-1185">Reference proteome</keyword>
<dbReference type="InterPro" id="IPR001077">
    <property type="entry name" value="COMT_C"/>
</dbReference>
<evidence type="ECO:0000259" key="6">
    <source>
        <dbReference type="Pfam" id="PF08100"/>
    </source>
</evidence>
<evidence type="ECO:0000256" key="3">
    <source>
        <dbReference type="ARBA" id="ARBA00022691"/>
    </source>
</evidence>
<dbReference type="PANTHER" id="PTHR43712">
    <property type="entry name" value="PUTATIVE (AFU_ORTHOLOGUE AFUA_4G14580)-RELATED"/>
    <property type="match status" value="1"/>
</dbReference>
<evidence type="ECO:0000259" key="5">
    <source>
        <dbReference type="Pfam" id="PF00891"/>
    </source>
</evidence>
<evidence type="ECO:0000256" key="1">
    <source>
        <dbReference type="ARBA" id="ARBA00022603"/>
    </source>
</evidence>
<gene>
    <name evidence="7" type="ORF">E1288_17070</name>
</gene>
<accession>A0A4V2YMH7</accession>
<dbReference type="CDD" id="cd02440">
    <property type="entry name" value="AdoMet_MTases"/>
    <property type="match status" value="1"/>
</dbReference>
<dbReference type="InterPro" id="IPR016461">
    <property type="entry name" value="COMT-like"/>
</dbReference>
<evidence type="ECO:0000313" key="8">
    <source>
        <dbReference type="Proteomes" id="UP000294947"/>
    </source>
</evidence>
<dbReference type="OrthoDB" id="3804952at2"/>
<dbReference type="GO" id="GO:0008171">
    <property type="term" value="F:O-methyltransferase activity"/>
    <property type="evidence" value="ECO:0007669"/>
    <property type="project" value="InterPro"/>
</dbReference>
<reference evidence="7 8" key="1">
    <citation type="submission" date="2019-03" db="EMBL/GenBank/DDBJ databases">
        <title>Draft genome sequences of novel Actinobacteria.</title>
        <authorList>
            <person name="Sahin N."/>
            <person name="Ay H."/>
            <person name="Saygin H."/>
        </authorList>
    </citation>
    <scope>NUCLEOTIDE SEQUENCE [LARGE SCALE GENOMIC DNA]</scope>
    <source>
        <strain evidence="7 8">7K502</strain>
    </source>
</reference>
<dbReference type="InterPro" id="IPR036388">
    <property type="entry name" value="WH-like_DNA-bd_sf"/>
</dbReference>
<dbReference type="Pfam" id="PF00891">
    <property type="entry name" value="Methyltransf_2"/>
    <property type="match status" value="1"/>
</dbReference>
<feature type="domain" description="O-methyltransferase dimerisation" evidence="6">
    <location>
        <begin position="16"/>
        <end position="83"/>
    </location>
</feature>
<feature type="domain" description="O-methyltransferase C-terminal" evidence="5">
    <location>
        <begin position="112"/>
        <end position="312"/>
    </location>
</feature>
<dbReference type="EMBL" id="SMKW01000020">
    <property type="protein sequence ID" value="TDD50567.1"/>
    <property type="molecule type" value="Genomic_DNA"/>
</dbReference>
<evidence type="ECO:0000313" key="7">
    <source>
        <dbReference type="EMBL" id="TDD50567.1"/>
    </source>
</evidence>
<dbReference type="Gene3D" id="1.10.10.10">
    <property type="entry name" value="Winged helix-like DNA-binding domain superfamily/Winged helix DNA-binding domain"/>
    <property type="match status" value="1"/>
</dbReference>
<dbReference type="PROSITE" id="PS51683">
    <property type="entry name" value="SAM_OMT_II"/>
    <property type="match status" value="1"/>
</dbReference>
<name>A0A4V2YMH7_9PSEU</name>
<proteinExistence type="predicted"/>
<dbReference type="AlphaFoldDB" id="A0A4V2YMH7"/>
<dbReference type="InterPro" id="IPR012967">
    <property type="entry name" value="COMT_dimerisation"/>
</dbReference>